<keyword evidence="4" id="KW-0012">Acyltransferase</keyword>
<organism evidence="5 6">
    <name type="scientific">Chitinophaga ginsengisoli</name>
    <dbReference type="NCBI Taxonomy" id="363837"/>
    <lineage>
        <taxon>Bacteria</taxon>
        <taxon>Pseudomonadati</taxon>
        <taxon>Bacteroidota</taxon>
        <taxon>Chitinophagia</taxon>
        <taxon>Chitinophagales</taxon>
        <taxon>Chitinophagaceae</taxon>
        <taxon>Chitinophaga</taxon>
    </lineage>
</organism>
<dbReference type="Pfam" id="PF00132">
    <property type="entry name" value="Hexapep"/>
    <property type="match status" value="1"/>
</dbReference>
<dbReference type="EMBL" id="PYGK01000009">
    <property type="protein sequence ID" value="PSL27678.1"/>
    <property type="molecule type" value="Genomic_DNA"/>
</dbReference>
<dbReference type="PROSITE" id="PS00101">
    <property type="entry name" value="HEXAPEP_TRANSFERASES"/>
    <property type="match status" value="1"/>
</dbReference>
<evidence type="ECO:0000313" key="5">
    <source>
        <dbReference type="EMBL" id="PSL27678.1"/>
    </source>
</evidence>
<name>A0A2P8G134_9BACT</name>
<dbReference type="InterPro" id="IPR051159">
    <property type="entry name" value="Hexapeptide_acetyltransf"/>
</dbReference>
<dbReference type="InterPro" id="IPR018357">
    <property type="entry name" value="Hexapep_transf_CS"/>
</dbReference>
<dbReference type="Proteomes" id="UP000240978">
    <property type="component" value="Unassembled WGS sequence"/>
</dbReference>
<evidence type="ECO:0000256" key="1">
    <source>
        <dbReference type="ARBA" id="ARBA00007274"/>
    </source>
</evidence>
<reference evidence="5 6" key="1">
    <citation type="submission" date="2018-03" db="EMBL/GenBank/DDBJ databases">
        <title>Genomic Encyclopedia of Archaeal and Bacterial Type Strains, Phase II (KMG-II): from individual species to whole genera.</title>
        <authorList>
            <person name="Goeker M."/>
        </authorList>
    </citation>
    <scope>NUCLEOTIDE SEQUENCE [LARGE SCALE GENOMIC DNA]</scope>
    <source>
        <strain evidence="5 6">DSM 18107</strain>
    </source>
</reference>
<dbReference type="Gene3D" id="2.160.10.10">
    <property type="entry name" value="Hexapeptide repeat proteins"/>
    <property type="match status" value="1"/>
</dbReference>
<accession>A0A2P8G134</accession>
<comment type="caution">
    <text evidence="5">The sequence shown here is derived from an EMBL/GenBank/DDBJ whole genome shotgun (WGS) entry which is preliminary data.</text>
</comment>
<dbReference type="PANTHER" id="PTHR23416:SF23">
    <property type="entry name" value="ACETYLTRANSFERASE C18B11.09C-RELATED"/>
    <property type="match status" value="1"/>
</dbReference>
<dbReference type="InterPro" id="IPR011004">
    <property type="entry name" value="Trimer_LpxA-like_sf"/>
</dbReference>
<dbReference type="AlphaFoldDB" id="A0A2P8G134"/>
<gene>
    <name evidence="5" type="ORF">CLV42_109215</name>
</gene>
<keyword evidence="6" id="KW-1185">Reference proteome</keyword>
<evidence type="ECO:0000313" key="6">
    <source>
        <dbReference type="Proteomes" id="UP000240978"/>
    </source>
</evidence>
<keyword evidence="2 5" id="KW-0808">Transferase</keyword>
<proteinExistence type="inferred from homology"/>
<sequence>MTELCGMKDIFHRLRAGELVALQDPEFHRVDEVVTRTLALSPALNAATSIDEVRGRLSEIIGSQLDKSTTVFAPFYTNFGRFISIGKDVFINHACTFLDMGGITLEDHVLLGPKVNLITENHPVDPVTRRGMLCKPILIKRNAWIGAGATILPGVTIGENAVVAAGAVVAKNVAANTIVGGVPAKLIKTIG</sequence>
<dbReference type="GO" id="GO:0008374">
    <property type="term" value="F:O-acyltransferase activity"/>
    <property type="evidence" value="ECO:0007669"/>
    <property type="project" value="TreeGrafter"/>
</dbReference>
<keyword evidence="3" id="KW-0677">Repeat</keyword>
<dbReference type="InterPro" id="IPR001451">
    <property type="entry name" value="Hexapep"/>
</dbReference>
<evidence type="ECO:0000256" key="4">
    <source>
        <dbReference type="ARBA" id="ARBA00023315"/>
    </source>
</evidence>
<dbReference type="PANTHER" id="PTHR23416">
    <property type="entry name" value="SIALIC ACID SYNTHASE-RELATED"/>
    <property type="match status" value="1"/>
</dbReference>
<protein>
    <submittedName>
        <fullName evidence="5">Acetyltransferase-like isoleucine patch superfamily enzyme</fullName>
    </submittedName>
</protein>
<dbReference type="SUPFAM" id="SSF51161">
    <property type="entry name" value="Trimeric LpxA-like enzymes"/>
    <property type="match status" value="1"/>
</dbReference>
<evidence type="ECO:0000256" key="3">
    <source>
        <dbReference type="ARBA" id="ARBA00022737"/>
    </source>
</evidence>
<evidence type="ECO:0000256" key="2">
    <source>
        <dbReference type="ARBA" id="ARBA00022679"/>
    </source>
</evidence>
<comment type="similarity">
    <text evidence="1">Belongs to the transferase hexapeptide repeat family.</text>
</comment>